<evidence type="ECO:0000259" key="3">
    <source>
        <dbReference type="Pfam" id="PF02931"/>
    </source>
</evidence>
<sequence>MKNFFRFLVVLVNVLLNKHGICIFTCKDITSNSQTQILKNYLFCNYDTQVRPTENYKNATTVEWSSNIRHIEVDELANTAEMHVWMKMVWTDPHLTWKPSDHGGIDLLHVMSYELWVPDVTLHSVTNMDVDVEMPMVQCWLKYTGVVLCVPSTTYTTYCDSDHTWWPYDTMNCSLHIASWSYTNDEIDLRLGLIDLFSDLGNDVNVEWEVMDTSHSERLIESKFGSNFTSKLLSYNFFLKRRASMYTTSYVTLAIVLMTATLLVLWLEPKSTERMVIANLNFVLHLISLHDLHWKVPYSGARPPELLLLYENSLALATFSLMLTSILRYLQELNRDAPEWISSSTVLILKSRIGQIFLMSILDPKVSARIELNADDNTNLVSLDNRVSTWTYVSILVGWFAFLIVSFVYIIMLIVYLPTSRSESHFTVKP</sequence>
<feature type="signal peptide" evidence="2">
    <location>
        <begin position="1"/>
        <end position="20"/>
    </location>
</feature>
<feature type="transmembrane region" description="Helical" evidence="1">
    <location>
        <begin position="250"/>
        <end position="269"/>
    </location>
</feature>
<keyword evidence="1" id="KW-0812">Transmembrane</keyword>
<dbReference type="InterPro" id="IPR036734">
    <property type="entry name" value="Neur_chan_lig-bd_sf"/>
</dbReference>
<organism evidence="4 5">
    <name type="scientific">Xylocopa violacea</name>
    <name type="common">Violet carpenter bee</name>
    <name type="synonym">Apis violacea</name>
    <dbReference type="NCBI Taxonomy" id="135666"/>
    <lineage>
        <taxon>Eukaryota</taxon>
        <taxon>Metazoa</taxon>
        <taxon>Ecdysozoa</taxon>
        <taxon>Arthropoda</taxon>
        <taxon>Hexapoda</taxon>
        <taxon>Insecta</taxon>
        <taxon>Pterygota</taxon>
        <taxon>Neoptera</taxon>
        <taxon>Endopterygota</taxon>
        <taxon>Hymenoptera</taxon>
        <taxon>Apocrita</taxon>
        <taxon>Aculeata</taxon>
        <taxon>Apoidea</taxon>
        <taxon>Anthophila</taxon>
        <taxon>Apidae</taxon>
        <taxon>Xylocopa</taxon>
        <taxon>Xylocopa</taxon>
    </lineage>
</organism>
<dbReference type="PANTHER" id="PTHR18945">
    <property type="entry name" value="NEUROTRANSMITTER GATED ION CHANNEL"/>
    <property type="match status" value="1"/>
</dbReference>
<name>A0ABP1NF32_XYLVO</name>
<evidence type="ECO:0000256" key="2">
    <source>
        <dbReference type="SAM" id="SignalP"/>
    </source>
</evidence>
<dbReference type="SUPFAM" id="SSF63712">
    <property type="entry name" value="Nicotinic receptor ligand binding domain-like"/>
    <property type="match status" value="1"/>
</dbReference>
<dbReference type="InterPro" id="IPR006202">
    <property type="entry name" value="Neur_chan_lig-bd"/>
</dbReference>
<feature type="domain" description="Neurotransmitter-gated ion-channel ligand-binding" evidence="3">
    <location>
        <begin position="38"/>
        <end position="242"/>
    </location>
</feature>
<dbReference type="Proteomes" id="UP001642520">
    <property type="component" value="Unassembled WGS sequence"/>
</dbReference>
<dbReference type="InterPro" id="IPR006201">
    <property type="entry name" value="Neur_channel"/>
</dbReference>
<keyword evidence="1" id="KW-0472">Membrane</keyword>
<reference evidence="4 5" key="1">
    <citation type="submission" date="2024-08" db="EMBL/GenBank/DDBJ databases">
        <authorList>
            <person name="Will J Nash"/>
            <person name="Angela Man"/>
            <person name="Seanna McTaggart"/>
            <person name="Kendall Baker"/>
            <person name="Tom Barker"/>
            <person name="Leah Catchpole"/>
            <person name="Alex Durrant"/>
            <person name="Karim Gharbi"/>
            <person name="Naomi Irish"/>
            <person name="Gemy Kaithakottil"/>
            <person name="Debby Ku"/>
            <person name="Aaliyah Providence"/>
            <person name="Felix Shaw"/>
            <person name="David Swarbreck"/>
            <person name="Chris Watkins"/>
            <person name="Ann M. McCartney"/>
            <person name="Giulio Formenti"/>
            <person name="Alice Mouton"/>
            <person name="Noel Vella"/>
            <person name="Bjorn M von Reumont"/>
            <person name="Adriana Vella"/>
            <person name="Wilfried Haerty"/>
        </authorList>
    </citation>
    <scope>NUCLEOTIDE SEQUENCE [LARGE SCALE GENOMIC DNA]</scope>
</reference>
<evidence type="ECO:0000256" key="1">
    <source>
        <dbReference type="SAM" id="Phobius"/>
    </source>
</evidence>
<evidence type="ECO:0000313" key="5">
    <source>
        <dbReference type="Proteomes" id="UP001642520"/>
    </source>
</evidence>
<dbReference type="Pfam" id="PF02931">
    <property type="entry name" value="Neur_chan_LBD"/>
    <property type="match status" value="1"/>
</dbReference>
<feature type="chain" id="PRO_5045744889" description="Neurotransmitter-gated ion-channel ligand-binding domain-containing protein" evidence="2">
    <location>
        <begin position="21"/>
        <end position="430"/>
    </location>
</feature>
<dbReference type="Gene3D" id="2.70.170.10">
    <property type="entry name" value="Neurotransmitter-gated ion-channel ligand-binding domain"/>
    <property type="match status" value="1"/>
</dbReference>
<comment type="caution">
    <text evidence="4">The sequence shown here is derived from an EMBL/GenBank/DDBJ whole genome shotgun (WGS) entry which is preliminary data.</text>
</comment>
<feature type="transmembrane region" description="Helical" evidence="1">
    <location>
        <begin position="390"/>
        <end position="417"/>
    </location>
</feature>
<dbReference type="PRINTS" id="PR00252">
    <property type="entry name" value="NRIONCHANNEL"/>
</dbReference>
<keyword evidence="5" id="KW-1185">Reference proteome</keyword>
<dbReference type="EMBL" id="CAXAJV020001290">
    <property type="protein sequence ID" value="CAL7939611.1"/>
    <property type="molecule type" value="Genomic_DNA"/>
</dbReference>
<keyword evidence="1" id="KW-1133">Transmembrane helix</keyword>
<keyword evidence="2" id="KW-0732">Signal</keyword>
<proteinExistence type="predicted"/>
<protein>
    <recommendedName>
        <fullName evidence="3">Neurotransmitter-gated ion-channel ligand-binding domain-containing protein</fullName>
    </recommendedName>
</protein>
<gene>
    <name evidence="4" type="ORF">XYLVIOL_LOCUS3999</name>
</gene>
<evidence type="ECO:0000313" key="4">
    <source>
        <dbReference type="EMBL" id="CAL7939611.1"/>
    </source>
</evidence>
<accession>A0ABP1NF32</accession>
<dbReference type="CDD" id="cd18989">
    <property type="entry name" value="LGIC_ECD_cation"/>
    <property type="match status" value="1"/>
</dbReference>